<proteinExistence type="predicted"/>
<dbReference type="EMBL" id="SWLG01000001">
    <property type="protein sequence ID" value="TLS38787.1"/>
    <property type="molecule type" value="Genomic_DNA"/>
</dbReference>
<keyword evidence="3" id="KW-1185">Reference proteome</keyword>
<sequence length="105" mass="12142">MIEVNESELENIMKTKDGPVLIFFHTPFCQTCKIARRMTEIALESLNFRSDAFFAANLNIMPAKAESFEIQSVPCLVLLKDKTIQEKVFAFRSVDYLYRLLAPYK</sequence>
<protein>
    <submittedName>
        <fullName evidence="2">Thioredoxin family protein</fullName>
    </submittedName>
</protein>
<comment type="caution">
    <text evidence="2">The sequence shown here is derived from an EMBL/GenBank/DDBJ whole genome shotgun (WGS) entry which is preliminary data.</text>
</comment>
<dbReference type="AlphaFoldDB" id="A0A5R9F5I4"/>
<accession>A0A5R9F5I4</accession>
<dbReference type="RefSeq" id="WP_138121985.1">
    <property type="nucleotide sequence ID" value="NZ_SWLG01000001.1"/>
</dbReference>
<organism evidence="2 3">
    <name type="scientific">Exobacillus caeni</name>
    <dbReference type="NCBI Taxonomy" id="2574798"/>
    <lineage>
        <taxon>Bacteria</taxon>
        <taxon>Bacillati</taxon>
        <taxon>Bacillota</taxon>
        <taxon>Bacilli</taxon>
        <taxon>Bacillales</taxon>
        <taxon>Guptibacillaceae</taxon>
        <taxon>Exobacillus</taxon>
    </lineage>
</organism>
<dbReference type="Gene3D" id="3.40.30.10">
    <property type="entry name" value="Glutaredoxin"/>
    <property type="match status" value="1"/>
</dbReference>
<gene>
    <name evidence="2" type="ORF">FCL54_00265</name>
</gene>
<dbReference type="InterPro" id="IPR036249">
    <property type="entry name" value="Thioredoxin-like_sf"/>
</dbReference>
<dbReference type="OrthoDB" id="5784238at2"/>
<dbReference type="CDD" id="cd02947">
    <property type="entry name" value="TRX_family"/>
    <property type="match status" value="1"/>
</dbReference>
<evidence type="ECO:0000313" key="3">
    <source>
        <dbReference type="Proteomes" id="UP000308230"/>
    </source>
</evidence>
<evidence type="ECO:0000313" key="2">
    <source>
        <dbReference type="EMBL" id="TLS38787.1"/>
    </source>
</evidence>
<dbReference type="Proteomes" id="UP000308230">
    <property type="component" value="Unassembled WGS sequence"/>
</dbReference>
<dbReference type="SUPFAM" id="SSF52833">
    <property type="entry name" value="Thioredoxin-like"/>
    <property type="match status" value="1"/>
</dbReference>
<dbReference type="InterPro" id="IPR013766">
    <property type="entry name" value="Thioredoxin_domain"/>
</dbReference>
<feature type="domain" description="Thioredoxin" evidence="1">
    <location>
        <begin position="2"/>
        <end position="97"/>
    </location>
</feature>
<reference evidence="2 3" key="1">
    <citation type="submission" date="2019-04" db="EMBL/GenBank/DDBJ databases">
        <title>Bacillus caeni sp. nov., a bacterium isolated from mangrove sediment.</title>
        <authorList>
            <person name="Huang H."/>
            <person name="Mo K."/>
            <person name="Hu Y."/>
        </authorList>
    </citation>
    <scope>NUCLEOTIDE SEQUENCE [LARGE SCALE GENOMIC DNA]</scope>
    <source>
        <strain evidence="2 3">HB172195</strain>
    </source>
</reference>
<name>A0A5R9F5I4_9BACL</name>
<evidence type="ECO:0000259" key="1">
    <source>
        <dbReference type="Pfam" id="PF00085"/>
    </source>
</evidence>
<dbReference type="Pfam" id="PF00085">
    <property type="entry name" value="Thioredoxin"/>
    <property type="match status" value="1"/>
</dbReference>